<dbReference type="PANTHER" id="PTHR23166">
    <property type="entry name" value="FILAMIN/GPBP-INTERACTING PROTEIN"/>
    <property type="match status" value="1"/>
</dbReference>
<feature type="coiled-coil region" evidence="2">
    <location>
        <begin position="134"/>
        <end position="206"/>
    </location>
</feature>
<reference evidence="5" key="1">
    <citation type="submission" date="2023-06" db="EMBL/GenBank/DDBJ databases">
        <authorList>
            <person name="Delattre M."/>
        </authorList>
    </citation>
    <scope>NUCLEOTIDE SEQUENCE</scope>
    <source>
        <strain evidence="5">AF72</strain>
    </source>
</reference>
<dbReference type="Pfam" id="PF09727">
    <property type="entry name" value="CortBP2"/>
    <property type="match status" value="1"/>
</dbReference>
<feature type="region of interest" description="Disordered" evidence="3">
    <location>
        <begin position="1"/>
        <end position="26"/>
    </location>
</feature>
<evidence type="ECO:0000313" key="5">
    <source>
        <dbReference type="EMBL" id="CAJ0568575.1"/>
    </source>
</evidence>
<feature type="compositionally biased region" description="Basic and acidic residues" evidence="3">
    <location>
        <begin position="1"/>
        <end position="10"/>
    </location>
</feature>
<evidence type="ECO:0000259" key="4">
    <source>
        <dbReference type="Pfam" id="PF09727"/>
    </source>
</evidence>
<feature type="compositionally biased region" description="Low complexity" evidence="3">
    <location>
        <begin position="444"/>
        <end position="465"/>
    </location>
</feature>
<name>A0AA36CIB5_9BILA</name>
<evidence type="ECO:0000256" key="1">
    <source>
        <dbReference type="ARBA" id="ARBA00023054"/>
    </source>
</evidence>
<proteinExistence type="predicted"/>
<feature type="compositionally biased region" description="Polar residues" evidence="3">
    <location>
        <begin position="389"/>
        <end position="404"/>
    </location>
</feature>
<feature type="region of interest" description="Disordered" evidence="3">
    <location>
        <begin position="312"/>
        <end position="501"/>
    </location>
</feature>
<dbReference type="InterPro" id="IPR050719">
    <property type="entry name" value="Cortactin-Actin_Reg"/>
</dbReference>
<feature type="non-terminal residue" evidence="5">
    <location>
        <position position="1"/>
    </location>
</feature>
<accession>A0AA36CIB5</accession>
<gene>
    <name evidence="5" type="ORF">MSPICULIGERA_LOCUS7091</name>
</gene>
<dbReference type="PANTHER" id="PTHR23166:SF5">
    <property type="entry name" value="CTTNBP2 N-TERMINAL-LIKE PROTEIN"/>
    <property type="match status" value="1"/>
</dbReference>
<feature type="compositionally biased region" description="Basic and acidic residues" evidence="3">
    <location>
        <begin position="474"/>
        <end position="483"/>
    </location>
</feature>
<feature type="coiled-coil region" evidence="2">
    <location>
        <begin position="241"/>
        <end position="289"/>
    </location>
</feature>
<feature type="compositionally biased region" description="Polar residues" evidence="3">
    <location>
        <begin position="426"/>
        <end position="436"/>
    </location>
</feature>
<feature type="compositionally biased region" description="Low complexity" evidence="3">
    <location>
        <begin position="328"/>
        <end position="343"/>
    </location>
</feature>
<comment type="caution">
    <text evidence="5">The sequence shown here is derived from an EMBL/GenBank/DDBJ whole genome shotgun (WGS) entry which is preliminary data.</text>
</comment>
<keyword evidence="6" id="KW-1185">Reference proteome</keyword>
<sequence length="501" mass="55424">MEFDYNERTSKGGLPSPYDNGPDEAPVEAHNGGFIALAKHDLLRLVDLIAMELDKRDDAIQKLKEERARHLYFEAKYGRIAANDPLQALKRDSEAFSEKIDEEQIGRLYENQLAQLDKLISTHRRTHNRSKMILAATERRHTKALRELEMEKERNSKNSQGDDVVAFLEKERDRLQQQLDAQLDEVEKVKQETAKCQQELQEDKEKHKTMILFLVNERKQMLLRMQEMKLRSDSTNGSDSAAALKTELERLRIDRDTLAASNKTLRAENLSLKEVVKEQDAEVQQLRRNMARNPNDQAASTAESSLVMANRMASGTHPGPASRATKISSSSSFPSTSIPFPESRLPRAPPQTTPARPKTITRLPTTPATVRGPASPTKKTPAMGLNSVRRPTSANTPGQSNASKFSADPELQQLEDAISELEKTGISHQASRQQTGAPIPPRPTMTATSPSTNAASTAAAIRSPSVPSPAAPSKTEKPVERKLSGTIKKNSFLKAFGGGGK</sequence>
<evidence type="ECO:0000313" key="6">
    <source>
        <dbReference type="Proteomes" id="UP001177023"/>
    </source>
</evidence>
<evidence type="ECO:0000256" key="3">
    <source>
        <dbReference type="SAM" id="MobiDB-lite"/>
    </source>
</evidence>
<dbReference type="AlphaFoldDB" id="A0AA36CIB5"/>
<evidence type="ECO:0000256" key="2">
    <source>
        <dbReference type="SAM" id="Coils"/>
    </source>
</evidence>
<dbReference type="InterPro" id="IPR019131">
    <property type="entry name" value="Cortactin-binding_p2_N"/>
</dbReference>
<dbReference type="Proteomes" id="UP001177023">
    <property type="component" value="Unassembled WGS sequence"/>
</dbReference>
<dbReference type="EMBL" id="CATQJA010001768">
    <property type="protein sequence ID" value="CAJ0568575.1"/>
    <property type="molecule type" value="Genomic_DNA"/>
</dbReference>
<protein>
    <recommendedName>
        <fullName evidence="4">Cortactin-binding protein-2 N-terminal domain-containing protein</fullName>
    </recommendedName>
</protein>
<organism evidence="5 6">
    <name type="scientific">Mesorhabditis spiculigera</name>
    <dbReference type="NCBI Taxonomy" id="96644"/>
    <lineage>
        <taxon>Eukaryota</taxon>
        <taxon>Metazoa</taxon>
        <taxon>Ecdysozoa</taxon>
        <taxon>Nematoda</taxon>
        <taxon>Chromadorea</taxon>
        <taxon>Rhabditida</taxon>
        <taxon>Rhabditina</taxon>
        <taxon>Rhabditomorpha</taxon>
        <taxon>Rhabditoidea</taxon>
        <taxon>Rhabditidae</taxon>
        <taxon>Mesorhabditinae</taxon>
        <taxon>Mesorhabditis</taxon>
    </lineage>
</organism>
<feature type="domain" description="Cortactin-binding protein-2 N-terminal" evidence="4">
    <location>
        <begin position="37"/>
        <end position="220"/>
    </location>
</feature>
<keyword evidence="1 2" id="KW-0175">Coiled coil</keyword>